<name>A0A0V0RGB5_9BILA</name>
<comment type="caution">
    <text evidence="1">The sequence shown here is derived from an EMBL/GenBank/DDBJ whole genome shotgun (WGS) entry which is preliminary data.</text>
</comment>
<dbReference type="EMBL" id="JYDL01000195">
    <property type="protein sequence ID" value="KRX13542.1"/>
    <property type="molecule type" value="Genomic_DNA"/>
</dbReference>
<evidence type="ECO:0000313" key="2">
    <source>
        <dbReference type="Proteomes" id="UP000054630"/>
    </source>
</evidence>
<accession>A0A0V0RGB5</accession>
<evidence type="ECO:0000313" key="1">
    <source>
        <dbReference type="EMBL" id="KRX13542.1"/>
    </source>
</evidence>
<keyword evidence="2" id="KW-1185">Reference proteome</keyword>
<organism evidence="1 2">
    <name type="scientific">Trichinella nelsoni</name>
    <dbReference type="NCBI Taxonomy" id="6336"/>
    <lineage>
        <taxon>Eukaryota</taxon>
        <taxon>Metazoa</taxon>
        <taxon>Ecdysozoa</taxon>
        <taxon>Nematoda</taxon>
        <taxon>Enoplea</taxon>
        <taxon>Dorylaimia</taxon>
        <taxon>Trichinellida</taxon>
        <taxon>Trichinellidae</taxon>
        <taxon>Trichinella</taxon>
    </lineage>
</organism>
<reference evidence="1 2" key="1">
    <citation type="submission" date="2015-01" db="EMBL/GenBank/DDBJ databases">
        <title>Evolution of Trichinella species and genotypes.</title>
        <authorList>
            <person name="Korhonen P.K."/>
            <person name="Edoardo P."/>
            <person name="Giuseppe L.R."/>
            <person name="Gasser R.B."/>
        </authorList>
    </citation>
    <scope>NUCLEOTIDE SEQUENCE [LARGE SCALE GENOMIC DNA]</scope>
    <source>
        <strain evidence="1">ISS37</strain>
    </source>
</reference>
<protein>
    <submittedName>
        <fullName evidence="1">Uncharacterized protein</fullName>
    </submittedName>
</protein>
<dbReference type="Proteomes" id="UP000054630">
    <property type="component" value="Unassembled WGS sequence"/>
</dbReference>
<sequence length="115" mass="12906">MPVELVFGQMVSERQRCSDSVSQACQLPSSIEGIVFSADPHAELHLSLRNIGTHLRSTGMCCQTRSSTIANPRILNNCLTKLVWKQRDNGYLEFSKSRLEFLALRVLADVKLQIT</sequence>
<proteinExistence type="predicted"/>
<dbReference type="OrthoDB" id="10442337at2759"/>
<dbReference type="AlphaFoldDB" id="A0A0V0RGB5"/>
<gene>
    <name evidence="1" type="ORF">T07_7839</name>
</gene>